<dbReference type="InterPro" id="IPR041698">
    <property type="entry name" value="Methyltransf_25"/>
</dbReference>
<feature type="domain" description="Methyltransferase" evidence="2">
    <location>
        <begin position="48"/>
        <end position="145"/>
    </location>
</feature>
<dbReference type="SUPFAM" id="SSF53335">
    <property type="entry name" value="S-adenosyl-L-methionine-dependent methyltransferases"/>
    <property type="match status" value="1"/>
</dbReference>
<dbReference type="Pfam" id="PF13649">
    <property type="entry name" value="Methyltransf_25"/>
    <property type="match status" value="1"/>
</dbReference>
<protein>
    <submittedName>
        <fullName evidence="3">Class I SAM-dependent methyltransferase</fullName>
    </submittedName>
</protein>
<dbReference type="Proteomes" id="UP000325788">
    <property type="component" value="Unassembled WGS sequence"/>
</dbReference>
<dbReference type="Gene3D" id="3.40.50.150">
    <property type="entry name" value="Vaccinia Virus protein VP39"/>
    <property type="match status" value="1"/>
</dbReference>
<evidence type="ECO:0000313" key="3">
    <source>
        <dbReference type="EMBL" id="KAB1855190.1"/>
    </source>
</evidence>
<evidence type="ECO:0000256" key="1">
    <source>
        <dbReference type="ARBA" id="ARBA00022679"/>
    </source>
</evidence>
<keyword evidence="3" id="KW-0489">Methyltransferase</keyword>
<accession>A0A5N4WFW9</accession>
<keyword evidence="1 3" id="KW-0808">Transferase</keyword>
<dbReference type="GO" id="GO:0032259">
    <property type="term" value="P:methylation"/>
    <property type="evidence" value="ECO:0007669"/>
    <property type="project" value="UniProtKB-KW"/>
</dbReference>
<evidence type="ECO:0000313" key="4">
    <source>
        <dbReference type="Proteomes" id="UP000325788"/>
    </source>
</evidence>
<dbReference type="GO" id="GO:0008168">
    <property type="term" value="F:methyltransferase activity"/>
    <property type="evidence" value="ECO:0007669"/>
    <property type="project" value="UniProtKB-KW"/>
</dbReference>
<dbReference type="AlphaFoldDB" id="A0A5N4WFW9"/>
<dbReference type="PANTHER" id="PTHR43861">
    <property type="entry name" value="TRANS-ACONITATE 2-METHYLTRANSFERASE-RELATED"/>
    <property type="match status" value="1"/>
</dbReference>
<dbReference type="EMBL" id="VXLD01000005">
    <property type="protein sequence ID" value="KAB1855190.1"/>
    <property type="molecule type" value="Genomic_DNA"/>
</dbReference>
<name>A0A5N4WFW9_9GAMM</name>
<comment type="caution">
    <text evidence="3">The sequence shown here is derived from an EMBL/GenBank/DDBJ whole genome shotgun (WGS) entry which is preliminary data.</text>
</comment>
<dbReference type="RefSeq" id="WP_151504733.1">
    <property type="nucleotide sequence ID" value="NZ_VXLD01000005.1"/>
</dbReference>
<sequence length="225" mass="25859">MAKDFNSPQVVEGYDEHIRKLIPGYELTHQQVDAILTHHYAEQEHVDILVVGCGTGYEIQYLAQKHPTWNFTALDPSHVMLCKAKQHLEKQGVLSRIRFIHGDTKSIGTTHIFDAVLSILVAHFIPLESKQNFFKDIFTQLKPNGMLLTYDLMKETEAHEIFVLKQLCENNGLTTLQSEKMVERLQQDFFLVSPRMGQQLLSNVGFKKVKTYSQILNYYGFCAVK</sequence>
<evidence type="ECO:0000259" key="2">
    <source>
        <dbReference type="Pfam" id="PF13649"/>
    </source>
</evidence>
<gene>
    <name evidence="3" type="ORF">F4W09_10090</name>
</gene>
<proteinExistence type="predicted"/>
<reference evidence="3 4" key="1">
    <citation type="submission" date="2019-09" db="EMBL/GenBank/DDBJ databases">
        <title>Draft genome sequence of Acinetobacter tandoii W4-4-4 isolated from environmental water sample.</title>
        <authorList>
            <person name="Wee S.K."/>
            <person name="Yan B."/>
            <person name="Mustaffa S.B."/>
            <person name="Yap E.P.H."/>
        </authorList>
    </citation>
    <scope>NUCLEOTIDE SEQUENCE [LARGE SCALE GENOMIC DNA]</scope>
    <source>
        <strain evidence="3 4">W4-4-4</strain>
    </source>
</reference>
<organism evidence="3 4">
    <name type="scientific">Acinetobacter tandoii</name>
    <dbReference type="NCBI Taxonomy" id="202954"/>
    <lineage>
        <taxon>Bacteria</taxon>
        <taxon>Pseudomonadati</taxon>
        <taxon>Pseudomonadota</taxon>
        <taxon>Gammaproteobacteria</taxon>
        <taxon>Moraxellales</taxon>
        <taxon>Moraxellaceae</taxon>
        <taxon>Acinetobacter</taxon>
    </lineage>
</organism>
<dbReference type="CDD" id="cd02440">
    <property type="entry name" value="AdoMet_MTases"/>
    <property type="match status" value="1"/>
</dbReference>
<dbReference type="InterPro" id="IPR029063">
    <property type="entry name" value="SAM-dependent_MTases_sf"/>
</dbReference>